<name>A0A6J4IG42_9ACTN</name>
<accession>A0A6J4IG42</accession>
<gene>
    <name evidence="2" type="ORF">AVDCRST_MAG41-2011</name>
</gene>
<feature type="compositionally biased region" description="Low complexity" evidence="1">
    <location>
        <begin position="66"/>
        <end position="76"/>
    </location>
</feature>
<evidence type="ECO:0000313" key="2">
    <source>
        <dbReference type="EMBL" id="CAA9249597.1"/>
    </source>
</evidence>
<feature type="compositionally biased region" description="Low complexity" evidence="1">
    <location>
        <begin position="173"/>
        <end position="187"/>
    </location>
</feature>
<feature type="non-terminal residue" evidence="2">
    <location>
        <position position="1"/>
    </location>
</feature>
<sequence>GSDRGSGHQPGGPGAGGGRARHEAGPGLSRVRPGGGQHAPAAGVGEAVLPGLLPAGGGRPRRAGPDRGAAALAEPGYGPGARRPGGGPHRRRRRDDLSGLADPGAAGRGPPRVGRDGRVAGGGRAGLHPPAGPVHPGRHPGQQPARPGRGRRCHGRGLGPAAGPVRDPPPAAVVPAAAGRPDRAAAALGDRHPLPVQGRGRLLHGRGERSGVRGPRVDLPVPAAGEPEGRRSRRLFRREGGRVAGRCPAAAAADEIQL</sequence>
<proteinExistence type="predicted"/>
<feature type="compositionally biased region" description="Gly residues" evidence="1">
    <location>
        <begin position="77"/>
        <end position="87"/>
    </location>
</feature>
<feature type="compositionally biased region" description="Low complexity" evidence="1">
    <location>
        <begin position="99"/>
        <end position="112"/>
    </location>
</feature>
<feature type="non-terminal residue" evidence="2">
    <location>
        <position position="258"/>
    </location>
</feature>
<evidence type="ECO:0000256" key="1">
    <source>
        <dbReference type="SAM" id="MobiDB-lite"/>
    </source>
</evidence>
<organism evidence="2">
    <name type="scientific">uncultured Mycobacteriales bacterium</name>
    <dbReference type="NCBI Taxonomy" id="581187"/>
    <lineage>
        <taxon>Bacteria</taxon>
        <taxon>Bacillati</taxon>
        <taxon>Actinomycetota</taxon>
        <taxon>Actinomycetes</taxon>
        <taxon>Mycobacteriales</taxon>
        <taxon>environmental samples</taxon>
    </lineage>
</organism>
<feature type="compositionally biased region" description="Gly residues" evidence="1">
    <location>
        <begin position="8"/>
        <end position="18"/>
    </location>
</feature>
<dbReference type="AlphaFoldDB" id="A0A6J4IG42"/>
<dbReference type="EMBL" id="CADCTP010000173">
    <property type="protein sequence ID" value="CAA9249597.1"/>
    <property type="molecule type" value="Genomic_DNA"/>
</dbReference>
<feature type="region of interest" description="Disordered" evidence="1">
    <location>
        <begin position="1"/>
        <end position="231"/>
    </location>
</feature>
<protein>
    <submittedName>
        <fullName evidence="2">Uncharacterized protein</fullName>
    </submittedName>
</protein>
<reference evidence="2" key="1">
    <citation type="submission" date="2020-02" db="EMBL/GenBank/DDBJ databases">
        <authorList>
            <person name="Meier V. D."/>
        </authorList>
    </citation>
    <scope>NUCLEOTIDE SEQUENCE</scope>
    <source>
        <strain evidence="2">AVDCRST_MAG41</strain>
    </source>
</reference>